<dbReference type="InterPro" id="IPR020103">
    <property type="entry name" value="PsdUridine_synth_cat_dom_sf"/>
</dbReference>
<organism evidence="4 5">
    <name type="scientific">Cyclotella cryptica</name>
    <dbReference type="NCBI Taxonomy" id="29204"/>
    <lineage>
        <taxon>Eukaryota</taxon>
        <taxon>Sar</taxon>
        <taxon>Stramenopiles</taxon>
        <taxon>Ochrophyta</taxon>
        <taxon>Bacillariophyta</taxon>
        <taxon>Coscinodiscophyceae</taxon>
        <taxon>Thalassiosirophycidae</taxon>
        <taxon>Stephanodiscales</taxon>
        <taxon>Stephanodiscaceae</taxon>
        <taxon>Cyclotella</taxon>
    </lineage>
</organism>
<dbReference type="PROSITE" id="PS01129">
    <property type="entry name" value="PSI_RLU"/>
    <property type="match status" value="1"/>
</dbReference>
<dbReference type="Pfam" id="PF00849">
    <property type="entry name" value="PseudoU_synth_2"/>
    <property type="match status" value="1"/>
</dbReference>
<feature type="region of interest" description="Disordered" evidence="2">
    <location>
        <begin position="292"/>
        <end position="320"/>
    </location>
</feature>
<feature type="compositionally biased region" description="Basic residues" evidence="2">
    <location>
        <begin position="297"/>
        <end position="310"/>
    </location>
</feature>
<dbReference type="GO" id="GO:0009982">
    <property type="term" value="F:pseudouridine synthase activity"/>
    <property type="evidence" value="ECO:0007669"/>
    <property type="project" value="UniProtKB-ARBA"/>
</dbReference>
<protein>
    <recommendedName>
        <fullName evidence="3">Pseudouridine synthase RsuA/RluA-like domain-containing protein</fullName>
    </recommendedName>
</protein>
<dbReference type="Proteomes" id="UP001516023">
    <property type="component" value="Unassembled WGS sequence"/>
</dbReference>
<dbReference type="SUPFAM" id="SSF55120">
    <property type="entry name" value="Pseudouridine synthase"/>
    <property type="match status" value="1"/>
</dbReference>
<sequence length="633" mass="69684">MKLMAVSALFSSTIAVRSARSISSVLRRRSLPCEAFLSPRSGGLTNAKLNTFDEIPVSYLSRRKEKHNQILNHQAPSSFTHLRFSSSLSKDASTINEISENDVKTLDPQRTYTDVDSIANILRDSYNIGETDQVQDAIIANSILPSLFRNMGQTTTEEIAYRLIDAAIKAATEGDSRLNRGALSAIVNAILACCCSCHKNELPKNDENDSSDDSTTAQYPELAWAILQQMDEMHSSDENVMVSPDLVSLSLVYYSLQQFQKLNCQVDISKLDDFYSEAQSVILDRARKAAKKSAGSQRRKALAAERRRKPSSPSGDISAESTIQLEKELQSIYGPDICLLHDDNDVLIVSKPSGMVCYHNKKTGAGKVTASRKKKSRASINKGDDLSTNNDSYGTKAVDISLEDALLDLSIPLSTLNPSARGIVHRLDRGTSGAIVLAKNDDAHLRLVALFFLRRVKKKYLALIPGRPLDDGIDVPFEGVIDLPVDGRPALSKYRVIRLYSAPSQTKQNPDPAAILLEVETLTGRKHQVRVHCANGLRRPIFLDPLYSVNTNDVSPNAKDGKNKDKSKKKGGGDISYNDEAIPAAIRDVASGKEQFFLHAQTLSISEMGMHVESPLPLWWDGVLGQWDEINSQ</sequence>
<dbReference type="PANTHER" id="PTHR21600">
    <property type="entry name" value="MITOCHONDRIAL RNA PSEUDOURIDINE SYNTHASE"/>
    <property type="match status" value="1"/>
</dbReference>
<comment type="similarity">
    <text evidence="1">Belongs to the pseudouridine synthase RluA family.</text>
</comment>
<feature type="region of interest" description="Disordered" evidence="2">
    <location>
        <begin position="553"/>
        <end position="575"/>
    </location>
</feature>
<dbReference type="InterPro" id="IPR006145">
    <property type="entry name" value="PsdUridine_synth_RsuA/RluA"/>
</dbReference>
<reference evidence="4 5" key="1">
    <citation type="journal article" date="2020" name="G3 (Bethesda)">
        <title>Improved Reference Genome for Cyclotella cryptica CCMP332, a Model for Cell Wall Morphogenesis, Salinity Adaptation, and Lipid Production in Diatoms (Bacillariophyta).</title>
        <authorList>
            <person name="Roberts W.R."/>
            <person name="Downey K.M."/>
            <person name="Ruck E.C."/>
            <person name="Traller J.C."/>
            <person name="Alverson A.J."/>
        </authorList>
    </citation>
    <scope>NUCLEOTIDE SEQUENCE [LARGE SCALE GENOMIC DNA]</scope>
    <source>
        <strain evidence="4 5">CCMP332</strain>
    </source>
</reference>
<evidence type="ECO:0000313" key="4">
    <source>
        <dbReference type="EMBL" id="KAL3801840.1"/>
    </source>
</evidence>
<feature type="compositionally biased region" description="Polar residues" evidence="2">
    <location>
        <begin position="311"/>
        <end position="320"/>
    </location>
</feature>
<evidence type="ECO:0000256" key="1">
    <source>
        <dbReference type="ARBA" id="ARBA00010876"/>
    </source>
</evidence>
<dbReference type="AlphaFoldDB" id="A0ABD3QV01"/>
<evidence type="ECO:0000256" key="2">
    <source>
        <dbReference type="SAM" id="MobiDB-lite"/>
    </source>
</evidence>
<accession>A0ABD3QV01</accession>
<dbReference type="InterPro" id="IPR006224">
    <property type="entry name" value="PsdUridine_synth_RluA-like_CS"/>
</dbReference>
<keyword evidence="5" id="KW-1185">Reference proteome</keyword>
<name>A0ABD3QV01_9STRA</name>
<dbReference type="EMBL" id="JABMIG020000024">
    <property type="protein sequence ID" value="KAL3801840.1"/>
    <property type="molecule type" value="Genomic_DNA"/>
</dbReference>
<dbReference type="PANTHER" id="PTHR21600:SF87">
    <property type="entry name" value="RNA PSEUDOURIDYLATE SYNTHASE DOMAIN-CONTAINING PROTEIN 1"/>
    <property type="match status" value="1"/>
</dbReference>
<comment type="caution">
    <text evidence="4">The sequence shown here is derived from an EMBL/GenBank/DDBJ whole genome shotgun (WGS) entry which is preliminary data.</text>
</comment>
<proteinExistence type="inferred from homology"/>
<gene>
    <name evidence="4" type="ORF">HJC23_001236</name>
</gene>
<evidence type="ECO:0000313" key="5">
    <source>
        <dbReference type="Proteomes" id="UP001516023"/>
    </source>
</evidence>
<dbReference type="CDD" id="cd02869">
    <property type="entry name" value="PseudoU_synth_RluA_like"/>
    <property type="match status" value="1"/>
</dbReference>
<dbReference type="InterPro" id="IPR050188">
    <property type="entry name" value="RluA_PseudoU_synthase"/>
</dbReference>
<evidence type="ECO:0000259" key="3">
    <source>
        <dbReference type="Pfam" id="PF00849"/>
    </source>
</evidence>
<dbReference type="Gene3D" id="3.30.2350.10">
    <property type="entry name" value="Pseudouridine synthase"/>
    <property type="match status" value="1"/>
</dbReference>
<feature type="domain" description="Pseudouridine synthase RsuA/RluA-like" evidence="3">
    <location>
        <begin position="345"/>
        <end position="534"/>
    </location>
</feature>